<evidence type="ECO:0000256" key="11">
    <source>
        <dbReference type="ARBA" id="ARBA00023303"/>
    </source>
</evidence>
<protein>
    <submittedName>
        <fullName evidence="14">Sodium channel protein Nach</fullName>
    </submittedName>
</protein>
<gene>
    <name evidence="14" type="ORF">ALC56_01046</name>
</gene>
<comment type="similarity">
    <text evidence="2 12">Belongs to the amiloride-sensitive sodium channel (TC 1.A.6) family.</text>
</comment>
<dbReference type="Proteomes" id="UP000078541">
    <property type="component" value="Unassembled WGS sequence"/>
</dbReference>
<dbReference type="STRING" id="34720.A0A195FVY2"/>
<dbReference type="Gene3D" id="2.60.470.10">
    <property type="entry name" value="Acid-sensing ion channels like domains"/>
    <property type="match status" value="1"/>
</dbReference>
<dbReference type="PANTHER" id="PTHR11690">
    <property type="entry name" value="AMILORIDE-SENSITIVE SODIUM CHANNEL-RELATED"/>
    <property type="match status" value="1"/>
</dbReference>
<keyword evidence="4 12" id="KW-0894">Sodium channel</keyword>
<dbReference type="Pfam" id="PF00858">
    <property type="entry name" value="ASC"/>
    <property type="match status" value="1"/>
</dbReference>
<name>A0A195FVY2_9HYME</name>
<dbReference type="EMBL" id="KQ981215">
    <property type="protein sequence ID" value="KYN44603.1"/>
    <property type="molecule type" value="Genomic_DNA"/>
</dbReference>
<evidence type="ECO:0000256" key="4">
    <source>
        <dbReference type="ARBA" id="ARBA00022461"/>
    </source>
</evidence>
<feature type="transmembrane region" description="Helical" evidence="13">
    <location>
        <begin position="446"/>
        <end position="479"/>
    </location>
</feature>
<evidence type="ECO:0000256" key="6">
    <source>
        <dbReference type="ARBA" id="ARBA00022989"/>
    </source>
</evidence>
<evidence type="ECO:0000256" key="1">
    <source>
        <dbReference type="ARBA" id="ARBA00004141"/>
    </source>
</evidence>
<reference evidence="14 15" key="1">
    <citation type="submission" date="2016-03" db="EMBL/GenBank/DDBJ databases">
        <title>Trachymyrmex septentrionalis WGS genome.</title>
        <authorList>
            <person name="Nygaard S."/>
            <person name="Hu H."/>
            <person name="Boomsma J."/>
            <person name="Zhang G."/>
        </authorList>
    </citation>
    <scope>NUCLEOTIDE SEQUENCE [LARGE SCALE GENOMIC DNA]</scope>
    <source>
        <strain evidence="14">Tsep2-gDNA-1</strain>
        <tissue evidence="14">Whole body</tissue>
    </source>
</reference>
<comment type="subcellular location">
    <subcellularLocation>
        <location evidence="1">Membrane</location>
        <topology evidence="1">Multi-pass membrane protein</topology>
    </subcellularLocation>
</comment>
<dbReference type="InterPro" id="IPR001873">
    <property type="entry name" value="ENaC"/>
</dbReference>
<evidence type="ECO:0000256" key="10">
    <source>
        <dbReference type="ARBA" id="ARBA00023201"/>
    </source>
</evidence>
<dbReference type="PANTHER" id="PTHR11690:SF237">
    <property type="entry name" value="PICKPOCKET 16-RELATED"/>
    <property type="match status" value="1"/>
</dbReference>
<feature type="transmembrane region" description="Helical" evidence="13">
    <location>
        <begin position="53"/>
        <end position="74"/>
    </location>
</feature>
<evidence type="ECO:0000256" key="8">
    <source>
        <dbReference type="ARBA" id="ARBA00023065"/>
    </source>
</evidence>
<sequence length="531" mass="61120">MKSSRIQIRHKVSIANAKCWNILKRQAIEFCNNTGLHGYKYISQTQRSKTERIIWAIVVFVSLSCAIVLIRMAWNYYATHPTLTVIESTHHGIWNYPFPAITVCNINRISYNLTKKFVENLKTPANVSKEYLIQEMRLMNELLSPGIFGNDVQRNLTRLQDIIDDNHLTIFKVMDLITQNCSTLLTMCKWKGTIDQCDKYFKRSLSLDGLCCSFNYYTFPDTTTLKNVRRAAACGFETGMTIVVNSEPNDYYATTIGAYGVKVMIHYSFDYPDFNDEIQLVRLNSQHFVTINPAEMYSKSEVKNLKISTRKCIFSEEADKVLYANVKERNLTFTAYSYHNCLAECRAILFYNSWPEMNQKQQNLPKTLDDVNKIPCGCIPDCLLYYYPIESSFGTLDNTVYYNGARFSKNPGNATSISNHSVIHIFFNDLVAFQYRRSVNYSWRNVFASFGGLLGLFAGFSLMSIFEFLYFFIIQFVIGELEASLKSIRLSTLQADPQQTNHTETPTVWIGQLAFRFESIFRVSIVSDSKS</sequence>
<evidence type="ECO:0000256" key="2">
    <source>
        <dbReference type="ARBA" id="ARBA00007193"/>
    </source>
</evidence>
<keyword evidence="11 12" id="KW-0407">Ion channel</keyword>
<evidence type="ECO:0000256" key="9">
    <source>
        <dbReference type="ARBA" id="ARBA00023136"/>
    </source>
</evidence>
<keyword evidence="3 12" id="KW-0813">Transport</keyword>
<evidence type="ECO:0000256" key="7">
    <source>
        <dbReference type="ARBA" id="ARBA00023053"/>
    </source>
</evidence>
<evidence type="ECO:0000313" key="14">
    <source>
        <dbReference type="EMBL" id="KYN44603.1"/>
    </source>
</evidence>
<dbReference type="Gene3D" id="1.10.287.770">
    <property type="entry name" value="YojJ-like"/>
    <property type="match status" value="1"/>
</dbReference>
<keyword evidence="15" id="KW-1185">Reference proteome</keyword>
<evidence type="ECO:0000313" key="15">
    <source>
        <dbReference type="Proteomes" id="UP000078541"/>
    </source>
</evidence>
<keyword evidence="6 13" id="KW-1133">Transmembrane helix</keyword>
<keyword evidence="7" id="KW-0915">Sodium</keyword>
<dbReference type="PRINTS" id="PR01078">
    <property type="entry name" value="AMINACHANNEL"/>
</dbReference>
<keyword evidence="5 12" id="KW-0812">Transmembrane</keyword>
<organism evidence="14 15">
    <name type="scientific">Trachymyrmex septentrionalis</name>
    <dbReference type="NCBI Taxonomy" id="34720"/>
    <lineage>
        <taxon>Eukaryota</taxon>
        <taxon>Metazoa</taxon>
        <taxon>Ecdysozoa</taxon>
        <taxon>Arthropoda</taxon>
        <taxon>Hexapoda</taxon>
        <taxon>Insecta</taxon>
        <taxon>Pterygota</taxon>
        <taxon>Neoptera</taxon>
        <taxon>Endopterygota</taxon>
        <taxon>Hymenoptera</taxon>
        <taxon>Apocrita</taxon>
        <taxon>Aculeata</taxon>
        <taxon>Formicoidea</taxon>
        <taxon>Formicidae</taxon>
        <taxon>Myrmicinae</taxon>
        <taxon>Trachymyrmex</taxon>
    </lineage>
</organism>
<keyword evidence="8 12" id="KW-0406">Ion transport</keyword>
<dbReference type="GO" id="GO:0005886">
    <property type="term" value="C:plasma membrane"/>
    <property type="evidence" value="ECO:0007669"/>
    <property type="project" value="TreeGrafter"/>
</dbReference>
<accession>A0A195FVY2</accession>
<evidence type="ECO:0000256" key="12">
    <source>
        <dbReference type="RuleBase" id="RU000679"/>
    </source>
</evidence>
<dbReference type="AlphaFoldDB" id="A0A195FVY2"/>
<keyword evidence="9 13" id="KW-0472">Membrane</keyword>
<evidence type="ECO:0000256" key="3">
    <source>
        <dbReference type="ARBA" id="ARBA00022448"/>
    </source>
</evidence>
<evidence type="ECO:0000256" key="13">
    <source>
        <dbReference type="SAM" id="Phobius"/>
    </source>
</evidence>
<keyword evidence="10 12" id="KW-0739">Sodium transport</keyword>
<proteinExistence type="inferred from homology"/>
<evidence type="ECO:0000256" key="5">
    <source>
        <dbReference type="ARBA" id="ARBA00022692"/>
    </source>
</evidence>
<dbReference type="GO" id="GO:0015280">
    <property type="term" value="F:ligand-gated sodium channel activity"/>
    <property type="evidence" value="ECO:0007669"/>
    <property type="project" value="TreeGrafter"/>
</dbReference>